<dbReference type="EMBL" id="QPGA01000019">
    <property type="protein sequence ID" value="RDE50507.1"/>
    <property type="molecule type" value="Genomic_DNA"/>
</dbReference>
<dbReference type="Pfam" id="PF13180">
    <property type="entry name" value="PDZ_2"/>
    <property type="match status" value="1"/>
</dbReference>
<dbReference type="Gene3D" id="3.40.50.11550">
    <property type="match status" value="1"/>
</dbReference>
<sequence>MPLSSRRFVARFANRFAAHSGPRSKFALLLLAAIGSTLLGALVADSSAAGDAKAQAQACLAPASWAVLTDQQPRTVSKQQILADLIGRDVLLLGEQHDDADHHQWQLQVLAGLHALRPDMVIGFEMFPRRLQPVLDRWVAGEMSVKEFLLQAEWEKVWNTPPELYLPLFEFARLNRIPMRALNIDQELTRKIADQGWEAIALAEREGVGQAAAPSDAYRAFLFEIYRQHATMRGKSTKAKPGDTAFAHFVDSQLAWDRAMAEVLASETKPTAAGGKPLIVGIMGSGHLRFGHGVPHQLRDLGVRSIGTLLPMAASSPCEELDPALADGVFMVPTPPLVPIAPPRLGVALESKEGKILIASVSKASLAEKSGLQDGDQILAVAGQPLSGLTSLLNAIRQQPPGTWLPLQIGRADEKIEIVVKFPAER</sequence>
<dbReference type="CDD" id="cd14727">
    <property type="entry name" value="ChanN-like"/>
    <property type="match status" value="1"/>
</dbReference>
<dbReference type="InterPro" id="IPR001478">
    <property type="entry name" value="PDZ"/>
</dbReference>
<dbReference type="InterPro" id="IPR036034">
    <property type="entry name" value="PDZ_sf"/>
</dbReference>
<gene>
    <name evidence="2" type="ORF">DVS81_11010</name>
</gene>
<dbReference type="AlphaFoldDB" id="A0A369XQL0"/>
<dbReference type="Proteomes" id="UP000253831">
    <property type="component" value="Unassembled WGS sequence"/>
</dbReference>
<evidence type="ECO:0000313" key="2">
    <source>
        <dbReference type="EMBL" id="RDE50507.1"/>
    </source>
</evidence>
<reference evidence="2 3" key="1">
    <citation type="submission" date="2018-05" db="EMBL/GenBank/DDBJ databases">
        <title>Integrated omic analyses show evidence that a Ca. Accumulibacter phosphatis strain performs denitrification under micro-aerobic conditions.</title>
        <authorList>
            <person name="Camejo P.Y."/>
            <person name="Katherine M.D."/>
            <person name="Daniel N.R."/>
        </authorList>
    </citation>
    <scope>NUCLEOTIDE SEQUENCE [LARGE SCALE GENOMIC DNA]</scope>
    <source>
        <strain evidence="2">UW-LDO-IC</strain>
    </source>
</reference>
<dbReference type="SUPFAM" id="SSF50156">
    <property type="entry name" value="PDZ domain-like"/>
    <property type="match status" value="1"/>
</dbReference>
<proteinExistence type="predicted"/>
<protein>
    <submittedName>
        <fullName evidence="2">PDZ domain-containing protein</fullName>
    </submittedName>
</protein>
<comment type="caution">
    <text evidence="2">The sequence shown here is derived from an EMBL/GenBank/DDBJ whole genome shotgun (WGS) entry which is preliminary data.</text>
</comment>
<name>A0A369XQL0_9PROT</name>
<dbReference type="Pfam" id="PF04187">
    <property type="entry name" value="Cofac_haem_bdg"/>
    <property type="match status" value="1"/>
</dbReference>
<dbReference type="Gene3D" id="2.30.42.10">
    <property type="match status" value="1"/>
</dbReference>
<evidence type="ECO:0000259" key="1">
    <source>
        <dbReference type="PROSITE" id="PS50106"/>
    </source>
</evidence>
<feature type="domain" description="PDZ" evidence="1">
    <location>
        <begin position="345"/>
        <end position="390"/>
    </location>
</feature>
<dbReference type="PROSITE" id="PS50106">
    <property type="entry name" value="PDZ"/>
    <property type="match status" value="1"/>
</dbReference>
<evidence type="ECO:0000313" key="3">
    <source>
        <dbReference type="Proteomes" id="UP000253831"/>
    </source>
</evidence>
<dbReference type="SUPFAM" id="SSF159501">
    <property type="entry name" value="EreA/ChaN-like"/>
    <property type="match status" value="1"/>
</dbReference>
<organism evidence="2 3">
    <name type="scientific">Candidatus Accumulibacter meliphilus</name>
    <dbReference type="NCBI Taxonomy" id="2211374"/>
    <lineage>
        <taxon>Bacteria</taxon>
        <taxon>Pseudomonadati</taxon>
        <taxon>Pseudomonadota</taxon>
        <taxon>Betaproteobacteria</taxon>
        <taxon>Candidatus Accumulibacter</taxon>
    </lineage>
</organism>
<dbReference type="SMART" id="SM00228">
    <property type="entry name" value="PDZ"/>
    <property type="match status" value="1"/>
</dbReference>
<dbReference type="InterPro" id="IPR007314">
    <property type="entry name" value="Cofac_haem-bd_dom"/>
</dbReference>
<accession>A0A369XQL0</accession>